<dbReference type="GO" id="GO:0006355">
    <property type="term" value="P:regulation of DNA-templated transcription"/>
    <property type="evidence" value="ECO:0007669"/>
    <property type="project" value="InterPro"/>
</dbReference>
<dbReference type="SUPFAM" id="SSF159800">
    <property type="entry name" value="PrpR receptor domain-like"/>
    <property type="match status" value="1"/>
</dbReference>
<dbReference type="Proteomes" id="UP000823824">
    <property type="component" value="Unassembled WGS sequence"/>
</dbReference>
<comment type="caution">
    <text evidence="4">The sequence shown here is derived from an EMBL/GenBank/DDBJ whole genome shotgun (WGS) entry which is preliminary data.</text>
</comment>
<dbReference type="PANTHER" id="PTHR32071">
    <property type="entry name" value="TRANSCRIPTIONAL REGULATORY PROTEIN"/>
    <property type="match status" value="1"/>
</dbReference>
<dbReference type="AlphaFoldDB" id="A0A9D2LKD6"/>
<evidence type="ECO:0000313" key="4">
    <source>
        <dbReference type="EMBL" id="HJB14387.1"/>
    </source>
</evidence>
<reference evidence="4" key="1">
    <citation type="journal article" date="2021" name="PeerJ">
        <title>Extensive microbial diversity within the chicken gut microbiome revealed by metagenomics and culture.</title>
        <authorList>
            <person name="Gilroy R."/>
            <person name="Ravi A."/>
            <person name="Getino M."/>
            <person name="Pursley I."/>
            <person name="Horton D.L."/>
            <person name="Alikhan N.F."/>
            <person name="Baker D."/>
            <person name="Gharbi K."/>
            <person name="Hall N."/>
            <person name="Watson M."/>
            <person name="Adriaenssens E.M."/>
            <person name="Foster-Nyarko E."/>
            <person name="Jarju S."/>
            <person name="Secka A."/>
            <person name="Antonio M."/>
            <person name="Oren A."/>
            <person name="Chaudhuri R.R."/>
            <person name="La Ragione R."/>
            <person name="Hildebrand F."/>
            <person name="Pallen M.J."/>
        </authorList>
    </citation>
    <scope>NUCLEOTIDE SEQUENCE</scope>
    <source>
        <strain evidence="4">ChiBcec18-1249</strain>
    </source>
</reference>
<evidence type="ECO:0000256" key="1">
    <source>
        <dbReference type="ARBA" id="ARBA00022741"/>
    </source>
</evidence>
<dbReference type="InterPro" id="IPR027417">
    <property type="entry name" value="P-loop_NTPase"/>
</dbReference>
<name>A0A9D2LKD6_9FIRM</name>
<dbReference type="PROSITE" id="PS50045">
    <property type="entry name" value="SIGMA54_INTERACT_4"/>
    <property type="match status" value="1"/>
</dbReference>
<evidence type="ECO:0000259" key="3">
    <source>
        <dbReference type="PROSITE" id="PS50045"/>
    </source>
</evidence>
<organism evidence="4 5">
    <name type="scientific">Candidatus Oscillibacter excrementigallinarum</name>
    <dbReference type="NCBI Taxonomy" id="2838716"/>
    <lineage>
        <taxon>Bacteria</taxon>
        <taxon>Bacillati</taxon>
        <taxon>Bacillota</taxon>
        <taxon>Clostridia</taxon>
        <taxon>Eubacteriales</taxon>
        <taxon>Oscillospiraceae</taxon>
        <taxon>Oscillibacter</taxon>
    </lineage>
</organism>
<dbReference type="Gene3D" id="3.40.50.2300">
    <property type="match status" value="1"/>
</dbReference>
<dbReference type="Pfam" id="PF02954">
    <property type="entry name" value="HTH_8"/>
    <property type="match status" value="1"/>
</dbReference>
<dbReference type="GO" id="GO:0043565">
    <property type="term" value="F:sequence-specific DNA binding"/>
    <property type="evidence" value="ECO:0007669"/>
    <property type="project" value="InterPro"/>
</dbReference>
<reference evidence="4" key="2">
    <citation type="submission" date="2021-04" db="EMBL/GenBank/DDBJ databases">
        <authorList>
            <person name="Gilroy R."/>
        </authorList>
    </citation>
    <scope>NUCLEOTIDE SEQUENCE</scope>
    <source>
        <strain evidence="4">ChiBcec18-1249</strain>
    </source>
</reference>
<feature type="domain" description="Sigma-54 factor interaction" evidence="3">
    <location>
        <begin position="318"/>
        <end position="511"/>
    </location>
</feature>
<sequence length="592" mass="66333">MDNQVRLLGIVPYEGMKTLLLRLAEEYPQVDLDVFVGNMEEGVEIAQSKFHNQYDAVISRGGTAKALRKLSVPVVEIEISLYDILYALKLSGGLHSKFAMVAYADIAIGAQALCDLLHYQADIFIVNSIEELEPTLRYLKENQYDTVLCDMTADIIARSIGLNTIFITSGMESIRQALDRALALCRSRKHLQDENTLFRALLSGQGTQVAVFDQQGQMVFFQGEEETPELLDLLRQELNELPAGKERRITRSVGKAQYTLRIRPITAGERYTAVYMTARKSVLGKSQTGIRFFSCQEAEQKVYSSLFSFRELYVPSAEDAPQLAKSMAPIIIAGEDGTCMSHAAARLYVEGPLRDAPLVSINCCLLNDKGWEFLLESHNSPLSESGNTLYFSRIGALSQARRLQLMDTLAEADVCRRNRVLLSCTCRPGEQMSPEGAEFLDRLHCRVLYLRPLRDLKEQIPTQITSSLSLLNASRPYPVLGAEPEALHLLQSFPWPHNYVQFQRVIEELAAAAEQTITAQSVREILQRESYGNTHASRMGDMFEPLDLSQTLEQISRDVALRVLAETNGNQSAAAKRLEISRTTLRRLIKQG</sequence>
<keyword evidence="1" id="KW-0547">Nucleotide-binding</keyword>
<accession>A0A9D2LKD6</accession>
<dbReference type="Gene3D" id="3.40.50.300">
    <property type="entry name" value="P-loop containing nucleotide triphosphate hydrolases"/>
    <property type="match status" value="1"/>
</dbReference>
<keyword evidence="2" id="KW-0067">ATP-binding</keyword>
<dbReference type="SUPFAM" id="SSF52540">
    <property type="entry name" value="P-loop containing nucleoside triphosphate hydrolases"/>
    <property type="match status" value="1"/>
</dbReference>
<dbReference type="GO" id="GO:0005524">
    <property type="term" value="F:ATP binding"/>
    <property type="evidence" value="ECO:0007669"/>
    <property type="project" value="UniProtKB-KW"/>
</dbReference>
<dbReference type="InterPro" id="IPR009057">
    <property type="entry name" value="Homeodomain-like_sf"/>
</dbReference>
<proteinExistence type="predicted"/>
<gene>
    <name evidence="4" type="ORF">H9787_11855</name>
</gene>
<evidence type="ECO:0000313" key="5">
    <source>
        <dbReference type="Proteomes" id="UP000823824"/>
    </source>
</evidence>
<dbReference type="Gene3D" id="3.40.50.10660">
    <property type="entry name" value="PrpR receptor domain-like"/>
    <property type="match status" value="1"/>
</dbReference>
<protein>
    <submittedName>
        <fullName evidence="4">PrpR N-terminal domain-containing protein</fullName>
    </submittedName>
</protein>
<dbReference type="GO" id="GO:0000156">
    <property type="term" value="F:phosphorelay response regulator activity"/>
    <property type="evidence" value="ECO:0007669"/>
    <property type="project" value="InterPro"/>
</dbReference>
<dbReference type="EMBL" id="DWZJ01000108">
    <property type="protein sequence ID" value="HJB14387.1"/>
    <property type="molecule type" value="Genomic_DNA"/>
</dbReference>
<dbReference type="SUPFAM" id="SSF46689">
    <property type="entry name" value="Homeodomain-like"/>
    <property type="match status" value="1"/>
</dbReference>
<dbReference type="Pfam" id="PF06506">
    <property type="entry name" value="PrpR_N"/>
    <property type="match status" value="1"/>
</dbReference>
<dbReference type="InterPro" id="IPR002078">
    <property type="entry name" value="Sigma_54_int"/>
</dbReference>
<dbReference type="InterPro" id="IPR010524">
    <property type="entry name" value="Sig_transdc_resp-reg_PrpR_N"/>
</dbReference>
<evidence type="ECO:0000256" key="2">
    <source>
        <dbReference type="ARBA" id="ARBA00022840"/>
    </source>
</evidence>
<dbReference type="InterPro" id="IPR002197">
    <property type="entry name" value="HTH_Fis"/>
</dbReference>
<dbReference type="Gene3D" id="1.10.8.60">
    <property type="match status" value="1"/>
</dbReference>
<dbReference type="Gene3D" id="1.10.10.60">
    <property type="entry name" value="Homeodomain-like"/>
    <property type="match status" value="1"/>
</dbReference>